<feature type="domain" description="Phage terminase large subunit N-terminal" evidence="1">
    <location>
        <begin position="21"/>
        <end position="227"/>
    </location>
</feature>
<proteinExistence type="predicted"/>
<reference evidence="3" key="1">
    <citation type="submission" date="2020-04" db="EMBL/GenBank/DDBJ databases">
        <authorList>
            <person name="Chiriac C."/>
            <person name="Salcher M."/>
            <person name="Ghai R."/>
            <person name="Kavagutti S V."/>
        </authorList>
    </citation>
    <scope>NUCLEOTIDE SEQUENCE</scope>
</reference>
<gene>
    <name evidence="3" type="ORF">UFOVP782_9</name>
</gene>
<accession>A0A6J5P3F4</accession>
<dbReference type="Pfam" id="PF04466">
    <property type="entry name" value="Terminase_3"/>
    <property type="match status" value="1"/>
</dbReference>
<dbReference type="PANTHER" id="PTHR39184">
    <property type="match status" value="1"/>
</dbReference>
<feature type="domain" description="Phage terminase large subunit C-terminal" evidence="2">
    <location>
        <begin position="257"/>
        <end position="388"/>
    </location>
</feature>
<dbReference type="InterPro" id="IPR006437">
    <property type="entry name" value="Phage_terminase_lsu"/>
</dbReference>
<name>A0A6J5P3F4_9CAUD</name>
<dbReference type="InterPro" id="IPR035413">
    <property type="entry name" value="Terminase_L_C"/>
</dbReference>
<dbReference type="NCBIfam" id="TIGR01547">
    <property type="entry name" value="phage_term_2"/>
    <property type="match status" value="1"/>
</dbReference>
<sequence length="423" mass="48326">MIPKEFTFLPAYGPLFWSEKPYYIISGGRAGGKSTNIAAYFLLKLFAEDYFRGIVARYTQKSIKNSIYQDLQDLIQTWGLAPFVTISGDTILNKINGNEIITHSFKLSDGTQSAKGKGIANPTHLLVDEATEVDSEEEYIKLVDSFRKKGSERKIILAFNPGSKAHWIYKRFYLPDGQPNPKWASTHNWIHTTYRDNLPNLDPLKVKEWEDSQWTDPQYFSHHILGEWSDIGDGQIFRDWQFNWDPEPSAEVTYGLDFGFSNDPTVLVETHKKGKRLWIKELLYRTGLTADDIVHHLQSLGVPKGAWIMADGARPEIIETIKRAGYLNCRRANKGAVVEGLDKIRRYSVSVHPASDNIIKEYGLYSWRVGTDKPIDKWNHAMDAIRYSQSIDKAGPTRLVVQPFRRVASGQGTKQEFGESEWM</sequence>
<dbReference type="InterPro" id="IPR035412">
    <property type="entry name" value="Terminase_L_N"/>
</dbReference>
<dbReference type="Pfam" id="PF17288">
    <property type="entry name" value="Terminase_3C"/>
    <property type="match status" value="1"/>
</dbReference>
<dbReference type="PANTHER" id="PTHR39184:SF1">
    <property type="entry name" value="PBSX PHAGE TERMINASE LARGE SUBUNIT"/>
    <property type="match status" value="1"/>
</dbReference>
<organism evidence="3">
    <name type="scientific">uncultured Caudovirales phage</name>
    <dbReference type="NCBI Taxonomy" id="2100421"/>
    <lineage>
        <taxon>Viruses</taxon>
        <taxon>Duplodnaviria</taxon>
        <taxon>Heunggongvirae</taxon>
        <taxon>Uroviricota</taxon>
        <taxon>Caudoviricetes</taxon>
        <taxon>Peduoviridae</taxon>
        <taxon>Maltschvirus</taxon>
        <taxon>Maltschvirus maltsch</taxon>
    </lineage>
</organism>
<dbReference type="InterPro" id="IPR027417">
    <property type="entry name" value="P-loop_NTPase"/>
</dbReference>
<dbReference type="InterPro" id="IPR052380">
    <property type="entry name" value="Viral_DNA_packaging_terminase"/>
</dbReference>
<dbReference type="Gene3D" id="3.30.420.280">
    <property type="match status" value="1"/>
</dbReference>
<dbReference type="EMBL" id="LR796735">
    <property type="protein sequence ID" value="CAB4162034.1"/>
    <property type="molecule type" value="Genomic_DNA"/>
</dbReference>
<dbReference type="Gene3D" id="3.40.50.300">
    <property type="entry name" value="P-loop containing nucleotide triphosphate hydrolases"/>
    <property type="match status" value="1"/>
</dbReference>
<evidence type="ECO:0000259" key="1">
    <source>
        <dbReference type="Pfam" id="PF04466"/>
    </source>
</evidence>
<protein>
    <submittedName>
        <fullName evidence="3">XtmB Phage terminase large subunit</fullName>
    </submittedName>
</protein>
<evidence type="ECO:0000313" key="3">
    <source>
        <dbReference type="EMBL" id="CAB4162034.1"/>
    </source>
</evidence>
<evidence type="ECO:0000259" key="2">
    <source>
        <dbReference type="Pfam" id="PF17288"/>
    </source>
</evidence>